<comment type="caution">
    <text evidence="3">The sequence shown here is derived from an EMBL/GenBank/DDBJ whole genome shotgun (WGS) entry which is preliminary data.</text>
</comment>
<accession>A0AAN7ADS3</accession>
<evidence type="ECO:0000313" key="4">
    <source>
        <dbReference type="Proteomes" id="UP001302126"/>
    </source>
</evidence>
<reference evidence="3" key="1">
    <citation type="journal article" date="2023" name="Mol. Phylogenet. Evol.">
        <title>Genome-scale phylogeny and comparative genomics of the fungal order Sordariales.</title>
        <authorList>
            <person name="Hensen N."/>
            <person name="Bonometti L."/>
            <person name="Westerberg I."/>
            <person name="Brannstrom I.O."/>
            <person name="Guillou S."/>
            <person name="Cros-Aarteil S."/>
            <person name="Calhoun S."/>
            <person name="Haridas S."/>
            <person name="Kuo A."/>
            <person name="Mondo S."/>
            <person name="Pangilinan J."/>
            <person name="Riley R."/>
            <person name="LaButti K."/>
            <person name="Andreopoulos B."/>
            <person name="Lipzen A."/>
            <person name="Chen C."/>
            <person name="Yan M."/>
            <person name="Daum C."/>
            <person name="Ng V."/>
            <person name="Clum A."/>
            <person name="Steindorff A."/>
            <person name="Ohm R.A."/>
            <person name="Martin F."/>
            <person name="Silar P."/>
            <person name="Natvig D.O."/>
            <person name="Lalanne C."/>
            <person name="Gautier V."/>
            <person name="Ament-Velasquez S.L."/>
            <person name="Kruys A."/>
            <person name="Hutchinson M.I."/>
            <person name="Powell A.J."/>
            <person name="Barry K."/>
            <person name="Miller A.N."/>
            <person name="Grigoriev I.V."/>
            <person name="Debuchy R."/>
            <person name="Gladieux P."/>
            <person name="Hiltunen Thoren M."/>
            <person name="Johannesson H."/>
        </authorList>
    </citation>
    <scope>NUCLEOTIDE SEQUENCE</scope>
    <source>
        <strain evidence="3">PSN309</strain>
    </source>
</reference>
<proteinExistence type="predicted"/>
<gene>
    <name evidence="3" type="ORF">QBC35DRAFT_457431</name>
</gene>
<dbReference type="Gene3D" id="1.10.287.1490">
    <property type="match status" value="1"/>
</dbReference>
<reference evidence="3" key="2">
    <citation type="submission" date="2023-05" db="EMBL/GenBank/DDBJ databases">
        <authorList>
            <consortium name="Lawrence Berkeley National Laboratory"/>
            <person name="Steindorff A."/>
            <person name="Hensen N."/>
            <person name="Bonometti L."/>
            <person name="Westerberg I."/>
            <person name="Brannstrom I.O."/>
            <person name="Guillou S."/>
            <person name="Cros-Aarteil S."/>
            <person name="Calhoun S."/>
            <person name="Haridas S."/>
            <person name="Kuo A."/>
            <person name="Mondo S."/>
            <person name="Pangilinan J."/>
            <person name="Riley R."/>
            <person name="Labutti K."/>
            <person name="Andreopoulos B."/>
            <person name="Lipzen A."/>
            <person name="Chen C."/>
            <person name="Yanf M."/>
            <person name="Daum C."/>
            <person name="Ng V."/>
            <person name="Clum A."/>
            <person name="Ohm R."/>
            <person name="Martin F."/>
            <person name="Silar P."/>
            <person name="Natvig D."/>
            <person name="Lalanne C."/>
            <person name="Gautier V."/>
            <person name="Ament-Velasquez S.L."/>
            <person name="Kruys A."/>
            <person name="Hutchinson M.I."/>
            <person name="Powell A.J."/>
            <person name="Barry K."/>
            <person name="Miller A.N."/>
            <person name="Grigoriev I.V."/>
            <person name="Debuchy R."/>
            <person name="Gladieux P."/>
            <person name="Thoren M.H."/>
            <person name="Johannesson H."/>
        </authorList>
    </citation>
    <scope>NUCLEOTIDE SEQUENCE</scope>
    <source>
        <strain evidence="3">PSN309</strain>
    </source>
</reference>
<sequence>MSYPYLYSNQPWTSVAMEAPAAIDEQELQKLDDCRGMAHSQLKEARKALRDSEAHVATLEKLLSQTKSSLQELTHENDKTKKALKDQIKIRNTNISTVLNQNREAEKTLARTVFDKADLAKQAASIEQTLTEEIASRDSIISNIMAELQKTEEALSHAKQQVVDRLRDHEAVGHISATAPCAPQPEDEDGVVAVLANQVRLRDEEIKTLNRHILGTKDEIAAIISTSGGAQVAPENPMDTNNSLEPTLVDITNTDTQSILNEIIKVRNSKISRLRLAWRQAERDLAPLIPTNNSRTSSTRPEWDESFWN</sequence>
<protein>
    <submittedName>
        <fullName evidence="3">Uncharacterized protein</fullName>
    </submittedName>
</protein>
<evidence type="ECO:0000256" key="1">
    <source>
        <dbReference type="SAM" id="Coils"/>
    </source>
</evidence>
<dbReference type="AlphaFoldDB" id="A0AAN7ADS3"/>
<name>A0AAN7ADS3_9PEZI</name>
<evidence type="ECO:0000313" key="3">
    <source>
        <dbReference type="EMBL" id="KAK4182305.1"/>
    </source>
</evidence>
<organism evidence="3 4">
    <name type="scientific">Podospora australis</name>
    <dbReference type="NCBI Taxonomy" id="1536484"/>
    <lineage>
        <taxon>Eukaryota</taxon>
        <taxon>Fungi</taxon>
        <taxon>Dikarya</taxon>
        <taxon>Ascomycota</taxon>
        <taxon>Pezizomycotina</taxon>
        <taxon>Sordariomycetes</taxon>
        <taxon>Sordariomycetidae</taxon>
        <taxon>Sordariales</taxon>
        <taxon>Podosporaceae</taxon>
        <taxon>Podospora</taxon>
    </lineage>
</organism>
<feature type="coiled-coil region" evidence="1">
    <location>
        <begin position="42"/>
        <end position="90"/>
    </location>
</feature>
<keyword evidence="4" id="KW-1185">Reference proteome</keyword>
<dbReference type="Proteomes" id="UP001302126">
    <property type="component" value="Unassembled WGS sequence"/>
</dbReference>
<feature type="compositionally biased region" description="Polar residues" evidence="2">
    <location>
        <begin position="290"/>
        <end position="300"/>
    </location>
</feature>
<keyword evidence="1" id="KW-0175">Coiled coil</keyword>
<feature type="region of interest" description="Disordered" evidence="2">
    <location>
        <begin position="289"/>
        <end position="309"/>
    </location>
</feature>
<evidence type="ECO:0000256" key="2">
    <source>
        <dbReference type="SAM" id="MobiDB-lite"/>
    </source>
</evidence>
<dbReference type="EMBL" id="MU864686">
    <property type="protein sequence ID" value="KAK4182305.1"/>
    <property type="molecule type" value="Genomic_DNA"/>
</dbReference>